<feature type="transmembrane region" description="Helical" evidence="2">
    <location>
        <begin position="406"/>
        <end position="427"/>
    </location>
</feature>
<reference evidence="3" key="1">
    <citation type="submission" date="2023-10" db="EMBL/GenBank/DDBJ databases">
        <authorList>
            <person name="Chen Y."/>
            <person name="Shah S."/>
            <person name="Dougan E. K."/>
            <person name="Thang M."/>
            <person name="Chan C."/>
        </authorList>
    </citation>
    <scope>NUCLEOTIDE SEQUENCE [LARGE SCALE GENOMIC DNA]</scope>
</reference>
<accession>A0ABN9S764</accession>
<name>A0ABN9S764_9DINO</name>
<evidence type="ECO:0000313" key="3">
    <source>
        <dbReference type="EMBL" id="CAK0827703.1"/>
    </source>
</evidence>
<dbReference type="PANTHER" id="PTHR46967:SF2">
    <property type="entry name" value="SUSHI, VON WILLEBRAND FACTOR TYPE A, EGF AND PENTRAXIN DOMAIN-CONTAINING PROTEIN 1-LIKE"/>
    <property type="match status" value="1"/>
</dbReference>
<sequence length="1411" mass="153707">MDGGAAPSESFARSTNDAIQEPHAGRPALNPRPPRPWSVKAGSPRDAAGGFAYAAIERRMRDMEVALKAGGRLAGDQERLRAVEEAVAALADAALEKRISAVEDAIRQERKERNSVKSSSQVEEFEELELPVLNQRGSPGPPSSRNERRSVTPLMLDCGDMYTISESVWDSMLFCGHSSIGLTNSVMMISIWFLNLILQFMFIVIIVYLMTQSVSLDAAVLDGLLKFRLGLAHRAEYADKVTQRSMAQQICDGDSKLHLAGEQTGLYTDLMEYVGGGVVAQCLVVFIQILWLCTILKDVDTTYSIFRAVCQCRMGSQTKLVVDDMDEHEDDSPPTLVRAGARDIAVGEDDSGHLYDFMKVVRMVTVWPGRVAFFFFSVCLPKLLVAGLLWWFGAKWLANTVNFSELILNGVALAFVLEFDEVLYSVLMPRRTKTLICNFKPLPMPPRKPGSRLSGVGTAFIIALVMTIILTFYMFVVLPINWQILQGEKIVCSGDLNFVYTENPATKMVHVAKTMGENVYTDIEEIIAQVSQVELQENDGWEGRVSQSIFDASRSTFARAVDESTFGLIVDMSVWSLSDAASTLPCRDLGSGQSTEASVQTLRVLRGDPNISSCDDIPRDLCAARESTWLRAICPRHCRCEEPLLSNVGFFGKASFGCPSQCETFKAATSEIAFRYALSTLESASRRLQAPESLGAALDFSILNRVLSAAQDSNATQNSSSDQLTTSSLFQGCSDFASAEFSFAGGCADSNEETQLDKNGNDCSVYAAVPSFCGMADDDDFQAADLCCACGGGREDVLSSASCWDNFESMCWHMPRNARAFLFYVRGLFEYLTSLSGFNDSVTEVVEKDYAGVNPDEGMMADLIEHVATGAMGRALVSGIWELMPGLAHPRGLSGCDFLASYEVTSLLNLDACADGDHTSLRFFCPKACGCGSSFGMDECPVACVLKECLEANASCAHVHPWYSDECLAGYHNDGGRPTCLSCAGGETRRRRAADCTDCPDGFYDIGNLDDCVSCVGGAVRRRRSQSCTDCAPGYVDAGDSDECSPCVGCTTTRRRSVFCAECATGRYNEGGMEDDCQLCLGVWTTRRRASTASECPAGHYNDGTSDDCLQCGRDRETRRRRAETCTTCDAGYTNLDGDDTCEPVGCPYNSTGDSVVDGCKCDVGFVGLIRPLSGQPYFSGACSELPFYKITSGFCPVPVLDTDLCPFAAQVLGMSDATSATERNTYFDWNWWAYLSYEWEPRGCYVDTWFGNLLSNEYGEQFCSPRYACICIGYEDEFVCTDSGDTTCPNATNASFSAYYDCSDGVRESCCDCGGGDLTKQSASSCVDTDGLHLSVPAEFSFENGQGSSLQCLKWDWMPSTCHWAIYYDEEEFTAADMCCACGGGQYAITLTAASSTTTTSATESNATQL</sequence>
<dbReference type="InterPro" id="IPR009030">
    <property type="entry name" value="Growth_fac_rcpt_cys_sf"/>
</dbReference>
<evidence type="ECO:0000256" key="1">
    <source>
        <dbReference type="SAM" id="MobiDB-lite"/>
    </source>
</evidence>
<gene>
    <name evidence="3" type="ORF">PCOR1329_LOCUS27171</name>
</gene>
<keyword evidence="4" id="KW-1185">Reference proteome</keyword>
<protein>
    <submittedName>
        <fullName evidence="3">Uncharacterized protein</fullName>
    </submittedName>
</protein>
<feature type="transmembrane region" description="Helical" evidence="2">
    <location>
        <begin position="273"/>
        <end position="296"/>
    </location>
</feature>
<feature type="transmembrane region" description="Helical" evidence="2">
    <location>
        <begin position="371"/>
        <end position="394"/>
    </location>
</feature>
<evidence type="ECO:0000256" key="2">
    <source>
        <dbReference type="SAM" id="Phobius"/>
    </source>
</evidence>
<dbReference type="EMBL" id="CAUYUJ010009800">
    <property type="protein sequence ID" value="CAK0827703.1"/>
    <property type="molecule type" value="Genomic_DNA"/>
</dbReference>
<comment type="caution">
    <text evidence="3">The sequence shown here is derived from an EMBL/GenBank/DDBJ whole genome shotgun (WGS) entry which is preliminary data.</text>
</comment>
<dbReference type="SUPFAM" id="SSF57184">
    <property type="entry name" value="Growth factor receptor domain"/>
    <property type="match status" value="1"/>
</dbReference>
<dbReference type="PANTHER" id="PTHR46967">
    <property type="entry name" value="INSULIN-LIKE GROWTH FACTOR BINDING PROTEIN,N-TERMINAL"/>
    <property type="match status" value="1"/>
</dbReference>
<organism evidence="3 4">
    <name type="scientific">Prorocentrum cordatum</name>
    <dbReference type="NCBI Taxonomy" id="2364126"/>
    <lineage>
        <taxon>Eukaryota</taxon>
        <taxon>Sar</taxon>
        <taxon>Alveolata</taxon>
        <taxon>Dinophyceae</taxon>
        <taxon>Prorocentrales</taxon>
        <taxon>Prorocentraceae</taxon>
        <taxon>Prorocentrum</taxon>
    </lineage>
</organism>
<evidence type="ECO:0000313" key="4">
    <source>
        <dbReference type="Proteomes" id="UP001189429"/>
    </source>
</evidence>
<feature type="region of interest" description="Disordered" evidence="1">
    <location>
        <begin position="131"/>
        <end position="150"/>
    </location>
</feature>
<dbReference type="SMART" id="SM01411">
    <property type="entry name" value="Ephrin_rec_like"/>
    <property type="match status" value="3"/>
</dbReference>
<keyword evidence="2" id="KW-1133">Transmembrane helix</keyword>
<feature type="transmembrane region" description="Helical" evidence="2">
    <location>
        <begin position="189"/>
        <end position="210"/>
    </location>
</feature>
<dbReference type="Proteomes" id="UP001189429">
    <property type="component" value="Unassembled WGS sequence"/>
</dbReference>
<feature type="transmembrane region" description="Helical" evidence="2">
    <location>
        <begin position="453"/>
        <end position="476"/>
    </location>
</feature>
<keyword evidence="2" id="KW-0812">Transmembrane</keyword>
<proteinExistence type="predicted"/>
<feature type="region of interest" description="Disordered" evidence="1">
    <location>
        <begin position="1"/>
        <end position="48"/>
    </location>
</feature>
<keyword evidence="2" id="KW-0472">Membrane</keyword>